<evidence type="ECO:0000256" key="1">
    <source>
        <dbReference type="ARBA" id="ARBA00009915"/>
    </source>
</evidence>
<dbReference type="InterPro" id="IPR019165">
    <property type="entry name" value="Peptidase_M76_ATP23"/>
</dbReference>
<keyword evidence="8" id="KW-1185">Reference proteome</keyword>
<dbReference type="GO" id="GO:0005739">
    <property type="term" value="C:mitochondrion"/>
    <property type="evidence" value="ECO:0007669"/>
    <property type="project" value="GOC"/>
</dbReference>
<protein>
    <recommendedName>
        <fullName evidence="6">Mitochondrial inner membrane protease ATP23</fullName>
        <ecNumber evidence="6">3.4.24.-</ecNumber>
    </recommendedName>
</protein>
<organism evidence="7 8">
    <name type="scientific">Gossypium harknessii</name>
    <dbReference type="NCBI Taxonomy" id="34285"/>
    <lineage>
        <taxon>Eukaryota</taxon>
        <taxon>Viridiplantae</taxon>
        <taxon>Streptophyta</taxon>
        <taxon>Embryophyta</taxon>
        <taxon>Tracheophyta</taxon>
        <taxon>Spermatophyta</taxon>
        <taxon>Magnoliopsida</taxon>
        <taxon>eudicotyledons</taxon>
        <taxon>Gunneridae</taxon>
        <taxon>Pentapetalae</taxon>
        <taxon>rosids</taxon>
        <taxon>malvids</taxon>
        <taxon>Malvales</taxon>
        <taxon>Malvaceae</taxon>
        <taxon>Malvoideae</taxon>
        <taxon>Gossypium</taxon>
    </lineage>
</organism>
<evidence type="ECO:0000256" key="5">
    <source>
        <dbReference type="ARBA" id="ARBA00023049"/>
    </source>
</evidence>
<dbReference type="GO" id="GO:0004222">
    <property type="term" value="F:metalloendopeptidase activity"/>
    <property type="evidence" value="ECO:0007669"/>
    <property type="project" value="InterPro"/>
</dbReference>
<dbReference type="OrthoDB" id="285308at2759"/>
<dbReference type="GO" id="GO:0046872">
    <property type="term" value="F:metal ion binding"/>
    <property type="evidence" value="ECO:0007669"/>
    <property type="project" value="UniProtKB-KW"/>
</dbReference>
<evidence type="ECO:0000256" key="3">
    <source>
        <dbReference type="ARBA" id="ARBA00022723"/>
    </source>
</evidence>
<gene>
    <name evidence="7" type="ORF">Gohar_016105</name>
</gene>
<dbReference type="PANTHER" id="PTHR21711:SF0">
    <property type="entry name" value="MITOCHONDRIAL INNER MEMBRANE PROTEASE ATP23 HOMOLOG"/>
    <property type="match status" value="1"/>
</dbReference>
<comment type="caution">
    <text evidence="7">The sequence shown here is derived from an EMBL/GenBank/DDBJ whole genome shotgun (WGS) entry which is preliminary data.</text>
</comment>
<dbReference type="EMBL" id="JABFAD010000001">
    <property type="protein sequence ID" value="MBA0791530.1"/>
    <property type="molecule type" value="Genomic_DNA"/>
</dbReference>
<dbReference type="GO" id="GO:0034982">
    <property type="term" value="P:mitochondrial protein processing"/>
    <property type="evidence" value="ECO:0007669"/>
    <property type="project" value="TreeGrafter"/>
</dbReference>
<evidence type="ECO:0000256" key="2">
    <source>
        <dbReference type="ARBA" id="ARBA00022670"/>
    </source>
</evidence>
<proteinExistence type="inferred from homology"/>
<dbReference type="PANTHER" id="PTHR21711">
    <property type="entry name" value="MITOCHONDRIAL INNER MEMBRANE PROTEASE"/>
    <property type="match status" value="1"/>
</dbReference>
<accession>A0A7J9G1R5</accession>
<evidence type="ECO:0000313" key="7">
    <source>
        <dbReference type="EMBL" id="MBA0791530.1"/>
    </source>
</evidence>
<dbReference type="Proteomes" id="UP000593560">
    <property type="component" value="Unassembled WGS sequence"/>
</dbReference>
<evidence type="ECO:0000256" key="4">
    <source>
        <dbReference type="ARBA" id="ARBA00022801"/>
    </source>
</evidence>
<name>A0A7J9G1R5_9ROSI</name>
<keyword evidence="2 6" id="KW-0645">Protease</keyword>
<dbReference type="Pfam" id="PF09768">
    <property type="entry name" value="Peptidase_M76"/>
    <property type="match status" value="1"/>
</dbReference>
<reference evidence="7 8" key="1">
    <citation type="journal article" date="2019" name="Genome Biol. Evol.">
        <title>Insights into the evolution of the New World diploid cottons (Gossypium, subgenus Houzingenia) based on genome sequencing.</title>
        <authorList>
            <person name="Grover C.E."/>
            <person name="Arick M.A. 2nd"/>
            <person name="Thrash A."/>
            <person name="Conover J.L."/>
            <person name="Sanders W.S."/>
            <person name="Peterson D.G."/>
            <person name="Frelichowski J.E."/>
            <person name="Scheffler J.A."/>
            <person name="Scheffler B.E."/>
            <person name="Wendel J.F."/>
        </authorList>
    </citation>
    <scope>NUCLEOTIDE SEQUENCE [LARGE SCALE GENOMIC DNA]</scope>
    <source>
        <strain evidence="7">0</strain>
        <tissue evidence="7">Leaf</tissue>
    </source>
</reference>
<comment type="similarity">
    <text evidence="1 6">Belongs to the peptidase M76 family.</text>
</comment>
<keyword evidence="5 6" id="KW-0482">Metalloprotease</keyword>
<evidence type="ECO:0000256" key="6">
    <source>
        <dbReference type="RuleBase" id="RU364057"/>
    </source>
</evidence>
<dbReference type="GO" id="GO:0033615">
    <property type="term" value="P:mitochondrial proton-transporting ATP synthase complex assembly"/>
    <property type="evidence" value="ECO:0007669"/>
    <property type="project" value="TreeGrafter"/>
</dbReference>
<sequence>MKIRGHEQVIIYVLILKDCVRRRVMKSVIANPFCSETAAKDAMEAVWDVCYNDTKPFDRAP</sequence>
<evidence type="ECO:0000313" key="8">
    <source>
        <dbReference type="Proteomes" id="UP000593560"/>
    </source>
</evidence>
<keyword evidence="4 6" id="KW-0378">Hydrolase</keyword>
<keyword evidence="3 6" id="KW-0479">Metal-binding</keyword>
<dbReference type="EC" id="3.4.24.-" evidence="6"/>
<dbReference type="AlphaFoldDB" id="A0A7J9G1R5"/>